<dbReference type="Gene3D" id="3.80.10.10">
    <property type="entry name" value="Ribonuclease Inhibitor"/>
    <property type="match status" value="1"/>
</dbReference>
<evidence type="ECO:0000256" key="2">
    <source>
        <dbReference type="ARBA" id="ARBA00022737"/>
    </source>
</evidence>
<name>A0ABP1HHP7_9EUKA</name>
<sequence length="364" mass="41871">MSDYDQEMIEKYQNLIEDDALTILFDSDLRSLNFIRELKLNELELNECTNIVPKLESQTIKKLKIINCYIISIQDFLLENVEVLAIYNIYDTLESKVLSQEISQFLKLKKLILYRWKIDVIPLSKMTGLTSLFLQKCDLHSTAALIHLVNLEELCLDFSKVDFTSIQYLTKLTKLSLESCGPVNLDVLKLLVNLEQLDISCNEVDITPLQYLTKITKLKLASCKLISLDALSPLKNLIELNIQDNNVVYISPIKDLTQLSELLARYNNIIDSESIQTHSNLERFDLNDQKLPTQEELIDANNLCDINSPISSLKLMLSLSNNIKSQNNIFKMKMTKCLEIQHKTHQQFIAGITFLLQQMNESCQ</sequence>
<organism evidence="3 5">
    <name type="scientific">Hexamita inflata</name>
    <dbReference type="NCBI Taxonomy" id="28002"/>
    <lineage>
        <taxon>Eukaryota</taxon>
        <taxon>Metamonada</taxon>
        <taxon>Diplomonadida</taxon>
        <taxon>Hexamitidae</taxon>
        <taxon>Hexamitinae</taxon>
        <taxon>Hexamita</taxon>
    </lineage>
</organism>
<protein>
    <submittedName>
        <fullName evidence="3">DUF2252_family protein</fullName>
    </submittedName>
</protein>
<dbReference type="PANTHER" id="PTHR46652">
    <property type="entry name" value="LEUCINE-RICH REPEAT AND IQ DOMAIN-CONTAINING PROTEIN 1-RELATED"/>
    <property type="match status" value="1"/>
</dbReference>
<gene>
    <name evidence="3" type="ORF">HINF_LOCUS13753</name>
    <name evidence="4" type="ORF">HINF_LOCUS13758</name>
</gene>
<evidence type="ECO:0000313" key="5">
    <source>
        <dbReference type="Proteomes" id="UP001642409"/>
    </source>
</evidence>
<comment type="caution">
    <text evidence="3">The sequence shown here is derived from an EMBL/GenBank/DDBJ whole genome shotgun (WGS) entry which is preliminary data.</text>
</comment>
<keyword evidence="1" id="KW-0433">Leucine-rich repeat</keyword>
<keyword evidence="2" id="KW-0677">Repeat</keyword>
<reference evidence="3 5" key="1">
    <citation type="submission" date="2024-07" db="EMBL/GenBank/DDBJ databases">
        <authorList>
            <person name="Akdeniz Z."/>
        </authorList>
    </citation>
    <scope>NUCLEOTIDE SEQUENCE [LARGE SCALE GENOMIC DNA]</scope>
</reference>
<dbReference type="EMBL" id="CAXDID020000032">
    <property type="protein sequence ID" value="CAL5994872.1"/>
    <property type="molecule type" value="Genomic_DNA"/>
</dbReference>
<evidence type="ECO:0000313" key="3">
    <source>
        <dbReference type="EMBL" id="CAL5994862.1"/>
    </source>
</evidence>
<accession>A0ABP1HHP7</accession>
<dbReference type="PANTHER" id="PTHR46652:SF3">
    <property type="entry name" value="LEUCINE-RICH REPEAT-CONTAINING PROTEIN 9"/>
    <property type="match status" value="1"/>
</dbReference>
<dbReference type="EMBL" id="CAXDID020000032">
    <property type="protein sequence ID" value="CAL5994862.1"/>
    <property type="molecule type" value="Genomic_DNA"/>
</dbReference>
<dbReference type="Proteomes" id="UP001642409">
    <property type="component" value="Unassembled WGS sequence"/>
</dbReference>
<dbReference type="SUPFAM" id="SSF52058">
    <property type="entry name" value="L domain-like"/>
    <property type="match status" value="1"/>
</dbReference>
<evidence type="ECO:0000256" key="1">
    <source>
        <dbReference type="ARBA" id="ARBA00022614"/>
    </source>
</evidence>
<dbReference type="InterPro" id="IPR050836">
    <property type="entry name" value="SDS22/Internalin_LRR"/>
</dbReference>
<proteinExistence type="predicted"/>
<keyword evidence="5" id="KW-1185">Reference proteome</keyword>
<dbReference type="InterPro" id="IPR032675">
    <property type="entry name" value="LRR_dom_sf"/>
</dbReference>
<evidence type="ECO:0000313" key="4">
    <source>
        <dbReference type="EMBL" id="CAL5994872.1"/>
    </source>
</evidence>